<evidence type="ECO:0000256" key="1">
    <source>
        <dbReference type="SAM" id="MobiDB-lite"/>
    </source>
</evidence>
<sequence length="117" mass="12942">MSYLARTVTPLRTVGRAFPSRSVAAFHTSSARAALSEDHVHREDRDKDIDHHKRDSVEKAKTGKGEWKPELASQTEQIIQGDRSNLTIEEMQKLGARKSEDDKSPAGSSSSTGSHKQ</sequence>
<protein>
    <submittedName>
        <fullName evidence="2">Uncharacterized protein</fullName>
    </submittedName>
</protein>
<feature type="region of interest" description="Disordered" evidence="1">
    <location>
        <begin position="31"/>
        <end position="117"/>
    </location>
</feature>
<accession>A0AAN6EK39</accession>
<comment type="caution">
    <text evidence="2">The sequence shown here is derived from an EMBL/GenBank/DDBJ whole genome shotgun (WGS) entry which is preliminary data.</text>
</comment>
<evidence type="ECO:0000313" key="3">
    <source>
        <dbReference type="Proteomes" id="UP001161757"/>
    </source>
</evidence>
<dbReference type="AlphaFoldDB" id="A0AAN6EK39"/>
<dbReference type="EMBL" id="JAJGCB010000034">
    <property type="protein sequence ID" value="KAJ8986615.1"/>
    <property type="molecule type" value="Genomic_DNA"/>
</dbReference>
<feature type="compositionally biased region" description="Polar residues" evidence="1">
    <location>
        <begin position="72"/>
        <end position="87"/>
    </location>
</feature>
<organism evidence="2 3">
    <name type="scientific">Exophiala dermatitidis</name>
    <name type="common">Black yeast-like fungus</name>
    <name type="synonym">Wangiella dermatitidis</name>
    <dbReference type="NCBI Taxonomy" id="5970"/>
    <lineage>
        <taxon>Eukaryota</taxon>
        <taxon>Fungi</taxon>
        <taxon>Dikarya</taxon>
        <taxon>Ascomycota</taxon>
        <taxon>Pezizomycotina</taxon>
        <taxon>Eurotiomycetes</taxon>
        <taxon>Chaetothyriomycetidae</taxon>
        <taxon>Chaetothyriales</taxon>
        <taxon>Herpotrichiellaceae</taxon>
        <taxon>Exophiala</taxon>
    </lineage>
</organism>
<evidence type="ECO:0000313" key="2">
    <source>
        <dbReference type="EMBL" id="KAJ8986615.1"/>
    </source>
</evidence>
<feature type="compositionally biased region" description="Low complexity" evidence="1">
    <location>
        <begin position="105"/>
        <end position="117"/>
    </location>
</feature>
<gene>
    <name evidence="2" type="ORF">HRR80_009335</name>
</gene>
<dbReference type="Proteomes" id="UP001161757">
    <property type="component" value="Unassembled WGS sequence"/>
</dbReference>
<proteinExistence type="predicted"/>
<reference evidence="2" key="1">
    <citation type="submission" date="2023-01" db="EMBL/GenBank/DDBJ databases">
        <title>Exophiala dermititidis isolated from Cystic Fibrosis Patient.</title>
        <authorList>
            <person name="Kurbessoian T."/>
            <person name="Crocker A."/>
            <person name="Murante D."/>
            <person name="Hogan D.A."/>
            <person name="Stajich J.E."/>
        </authorList>
    </citation>
    <scope>NUCLEOTIDE SEQUENCE</scope>
    <source>
        <strain evidence="2">Ex8</strain>
    </source>
</reference>
<name>A0AAN6EK39_EXODE</name>
<feature type="compositionally biased region" description="Basic and acidic residues" evidence="1">
    <location>
        <begin position="35"/>
        <end position="69"/>
    </location>
</feature>